<sequence>MNDEPVLAKILKQLDTGKGDDDADETMEVRAQRKRREENEDTGGPGGQVQGIRNLIDLEDLIFAQGSHFMANKRCQLPDGSFRKQRKGYEEVHVLALKPKPFAESEKLLPIEDLPKYVQPAFEGFKILNRIQSRLYQSILESDENLLLCAPTGAGKTNVALLCMMREIGKHINADGTINADEFKIIYVAPMSSLVQEMVGNFEKRLSTYNLTVSELTGDHQLTREQIAATQVIVCTPEKWDIITRKDGEKTFTSLVRLIN</sequence>
<feature type="domain" description="Helicase ATP-binding" evidence="6">
    <location>
        <begin position="137"/>
        <end position="260"/>
    </location>
</feature>
<dbReference type="Gene3D" id="3.40.50.300">
    <property type="entry name" value="P-loop containing nucleotide triphosphate hydrolases"/>
    <property type="match status" value="1"/>
</dbReference>
<keyword evidence="7" id="KW-1185">Reference proteome</keyword>
<evidence type="ECO:0000259" key="6">
    <source>
        <dbReference type="PROSITE" id="PS51192"/>
    </source>
</evidence>
<keyword evidence="2" id="KW-0378">Hydrolase</keyword>
<dbReference type="InterPro" id="IPR027417">
    <property type="entry name" value="P-loop_NTPase"/>
</dbReference>
<accession>A0ABM1J0P2</accession>
<dbReference type="Pfam" id="PF00270">
    <property type="entry name" value="DEAD"/>
    <property type="match status" value="1"/>
</dbReference>
<evidence type="ECO:0000256" key="2">
    <source>
        <dbReference type="ARBA" id="ARBA00022801"/>
    </source>
</evidence>
<dbReference type="PROSITE" id="PS51192">
    <property type="entry name" value="HELICASE_ATP_BIND_1"/>
    <property type="match status" value="1"/>
</dbReference>
<feature type="region of interest" description="Disordered" evidence="5">
    <location>
        <begin position="12"/>
        <end position="50"/>
    </location>
</feature>
<dbReference type="Proteomes" id="UP000694924">
    <property type="component" value="Unplaced"/>
</dbReference>
<dbReference type="PANTHER" id="PTHR47961">
    <property type="entry name" value="DNA POLYMERASE THETA, PUTATIVE (AFU_ORTHOLOGUE AFUA_1G05260)-RELATED"/>
    <property type="match status" value="1"/>
</dbReference>
<organism evidence="7 8">
    <name type="scientific">Polistes dominula</name>
    <name type="common">European paper wasp</name>
    <name type="synonym">Vespa dominula</name>
    <dbReference type="NCBI Taxonomy" id="743375"/>
    <lineage>
        <taxon>Eukaryota</taxon>
        <taxon>Metazoa</taxon>
        <taxon>Ecdysozoa</taxon>
        <taxon>Arthropoda</taxon>
        <taxon>Hexapoda</taxon>
        <taxon>Insecta</taxon>
        <taxon>Pterygota</taxon>
        <taxon>Neoptera</taxon>
        <taxon>Endopterygota</taxon>
        <taxon>Hymenoptera</taxon>
        <taxon>Apocrita</taxon>
        <taxon>Aculeata</taxon>
        <taxon>Vespoidea</taxon>
        <taxon>Vespidae</taxon>
        <taxon>Polistinae</taxon>
        <taxon>Polistini</taxon>
        <taxon>Polistes</taxon>
    </lineage>
</organism>
<gene>
    <name evidence="8" type="primary">LOC107071502</name>
</gene>
<dbReference type="GO" id="GO:1990904">
    <property type="term" value="C:ribonucleoprotein complex"/>
    <property type="evidence" value="ECO:0007669"/>
    <property type="project" value="UniProtKB-KW"/>
</dbReference>
<dbReference type="RefSeq" id="XP_015186029.1">
    <property type="nucleotide sequence ID" value="XM_015330543.1"/>
</dbReference>
<dbReference type="InterPro" id="IPR050474">
    <property type="entry name" value="Hel308_SKI2-like"/>
</dbReference>
<keyword evidence="1" id="KW-0547">Nucleotide-binding</keyword>
<keyword evidence="8" id="KW-0687">Ribonucleoprotein</keyword>
<proteinExistence type="predicted"/>
<reference evidence="8" key="1">
    <citation type="submission" date="2025-08" db="UniProtKB">
        <authorList>
            <consortium name="RefSeq"/>
        </authorList>
    </citation>
    <scope>IDENTIFICATION</scope>
    <source>
        <tissue evidence="8">Whole body</tissue>
    </source>
</reference>
<dbReference type="SUPFAM" id="SSF52540">
    <property type="entry name" value="P-loop containing nucleoside triphosphate hydrolases"/>
    <property type="match status" value="1"/>
</dbReference>
<evidence type="ECO:0000256" key="4">
    <source>
        <dbReference type="ARBA" id="ARBA00022840"/>
    </source>
</evidence>
<feature type="compositionally biased region" description="Basic and acidic residues" evidence="5">
    <location>
        <begin position="27"/>
        <end position="38"/>
    </location>
</feature>
<evidence type="ECO:0000313" key="8">
    <source>
        <dbReference type="RefSeq" id="XP_015186029.1"/>
    </source>
</evidence>
<protein>
    <submittedName>
        <fullName evidence="8">U5 small nuclear ribonucleoprotein 200 kDa helicase isoform X1</fullName>
    </submittedName>
</protein>
<dbReference type="GeneID" id="107071502"/>
<dbReference type="GO" id="GO:0004386">
    <property type="term" value="F:helicase activity"/>
    <property type="evidence" value="ECO:0007669"/>
    <property type="project" value="UniProtKB-KW"/>
</dbReference>
<dbReference type="InterPro" id="IPR014001">
    <property type="entry name" value="Helicase_ATP-bd"/>
</dbReference>
<evidence type="ECO:0000256" key="1">
    <source>
        <dbReference type="ARBA" id="ARBA00022741"/>
    </source>
</evidence>
<keyword evidence="3 8" id="KW-0347">Helicase</keyword>
<dbReference type="PANTHER" id="PTHR47961:SF4">
    <property type="entry name" value="ACTIVATING SIGNAL COINTEGRATOR 1 COMPLEX SUBUNIT 3"/>
    <property type="match status" value="1"/>
</dbReference>
<dbReference type="InterPro" id="IPR011545">
    <property type="entry name" value="DEAD/DEAH_box_helicase_dom"/>
</dbReference>
<keyword evidence="4" id="KW-0067">ATP-binding</keyword>
<evidence type="ECO:0000256" key="5">
    <source>
        <dbReference type="SAM" id="MobiDB-lite"/>
    </source>
</evidence>
<evidence type="ECO:0000256" key="3">
    <source>
        <dbReference type="ARBA" id="ARBA00022806"/>
    </source>
</evidence>
<name>A0ABM1J0P2_POLDO</name>
<evidence type="ECO:0000313" key="7">
    <source>
        <dbReference type="Proteomes" id="UP000694924"/>
    </source>
</evidence>